<dbReference type="EMBL" id="CM001022">
    <property type="protein sequence ID" value="EFQ23466.1"/>
    <property type="molecule type" value="Genomic_DNA"/>
</dbReference>
<keyword evidence="1 2" id="KW-0238">DNA-binding</keyword>
<dbReference type="GO" id="GO:0009295">
    <property type="term" value="C:nucleoid"/>
    <property type="evidence" value="ECO:0007669"/>
    <property type="project" value="TreeGrafter"/>
</dbReference>
<comment type="subunit">
    <text evidence="2">Homotetramer.</text>
</comment>
<dbReference type="Proteomes" id="UP000005096">
    <property type="component" value="Chromosome"/>
</dbReference>
<dbReference type="Pfam" id="PF00436">
    <property type="entry name" value="SSB"/>
    <property type="match status" value="1"/>
</dbReference>
<dbReference type="GO" id="GO:0003697">
    <property type="term" value="F:single-stranded DNA binding"/>
    <property type="evidence" value="ECO:0007669"/>
    <property type="project" value="UniProtKB-UniRule"/>
</dbReference>
<dbReference type="OrthoDB" id="9809878at2"/>
<evidence type="ECO:0000313" key="6">
    <source>
        <dbReference type="Proteomes" id="UP000005096"/>
    </source>
</evidence>
<dbReference type="PaxDb" id="584708-Apau_1039"/>
<dbReference type="CDD" id="cd04496">
    <property type="entry name" value="SSB_OBF"/>
    <property type="match status" value="1"/>
</dbReference>
<accession>E3CX16</accession>
<dbReference type="RefSeq" id="WP_006300649.1">
    <property type="nucleotide sequence ID" value="NZ_CM001022.1"/>
</dbReference>
<dbReference type="PANTHER" id="PTHR10302">
    <property type="entry name" value="SINGLE-STRANDED DNA-BINDING PROTEIN"/>
    <property type="match status" value="1"/>
</dbReference>
<dbReference type="eggNOG" id="COG0629">
    <property type="taxonomic scope" value="Bacteria"/>
</dbReference>
<dbReference type="PANTHER" id="PTHR10302:SF27">
    <property type="entry name" value="SINGLE-STRANDED DNA-BINDING PROTEIN"/>
    <property type="match status" value="1"/>
</dbReference>
<dbReference type="Gene3D" id="2.40.50.140">
    <property type="entry name" value="Nucleic acid-binding proteins"/>
    <property type="match status" value="1"/>
</dbReference>
<dbReference type="AlphaFoldDB" id="E3CX16"/>
<dbReference type="InterPro" id="IPR000424">
    <property type="entry name" value="Primosome_PriB/ssb"/>
</dbReference>
<proteinExistence type="inferred from homology"/>
<dbReference type="HAMAP" id="MF_00984">
    <property type="entry name" value="SSB"/>
    <property type="match status" value="1"/>
</dbReference>
<feature type="region of interest" description="Disordered" evidence="4">
    <location>
        <begin position="109"/>
        <end position="173"/>
    </location>
</feature>
<dbReference type="GO" id="GO:0006260">
    <property type="term" value="P:DNA replication"/>
    <property type="evidence" value="ECO:0007669"/>
    <property type="project" value="InterPro"/>
</dbReference>
<evidence type="ECO:0000313" key="5">
    <source>
        <dbReference type="EMBL" id="EFQ23466.1"/>
    </source>
</evidence>
<keyword evidence="6" id="KW-1185">Reference proteome</keyword>
<gene>
    <name evidence="5" type="ORF">Apau_1039</name>
</gene>
<dbReference type="NCBIfam" id="TIGR00621">
    <property type="entry name" value="ssb"/>
    <property type="match status" value="1"/>
</dbReference>
<dbReference type="HOGENOM" id="CLU_078758_6_0_0"/>
<evidence type="ECO:0000256" key="2">
    <source>
        <dbReference type="HAMAP-Rule" id="MF_00984"/>
    </source>
</evidence>
<name>E3CX16_9BACT</name>
<dbReference type="PROSITE" id="PS50935">
    <property type="entry name" value="SSB"/>
    <property type="match status" value="1"/>
</dbReference>
<dbReference type="InterPro" id="IPR011344">
    <property type="entry name" value="ssDNA-bd"/>
</dbReference>
<comment type="caution">
    <text evidence="2">Lacks conserved residue(s) required for the propagation of feature annotation.</text>
</comment>
<organism evidence="5 6">
    <name type="scientific">Aminomonas paucivorans DSM 12260</name>
    <dbReference type="NCBI Taxonomy" id="584708"/>
    <lineage>
        <taxon>Bacteria</taxon>
        <taxon>Thermotogati</taxon>
        <taxon>Synergistota</taxon>
        <taxon>Synergistia</taxon>
        <taxon>Synergistales</taxon>
        <taxon>Synergistaceae</taxon>
        <taxon>Aminomonas</taxon>
    </lineage>
</organism>
<evidence type="ECO:0000256" key="3">
    <source>
        <dbReference type="RuleBase" id="RU000524"/>
    </source>
</evidence>
<reference evidence="5 6" key="1">
    <citation type="journal article" date="2010" name="Stand. Genomic Sci.">
        <title>Non-contiguous finished genome sequence of Aminomonas paucivorans type strain (GLU-3).</title>
        <authorList>
            <person name="Pitluck S."/>
            <person name="Yasawong M."/>
            <person name="Held B."/>
            <person name="Lapidus A."/>
            <person name="Nolan M."/>
            <person name="Copeland A."/>
            <person name="Lucas S."/>
            <person name="Del Rio T.G."/>
            <person name="Tice H."/>
            <person name="Cheng J.F."/>
            <person name="Chertkov O."/>
            <person name="Goodwin L."/>
            <person name="Tapia R."/>
            <person name="Han C."/>
            <person name="Liolios K."/>
            <person name="Ivanova N."/>
            <person name="Mavromatis K."/>
            <person name="Ovchinnikova G."/>
            <person name="Pati A."/>
            <person name="Chen A."/>
            <person name="Palaniappan K."/>
            <person name="Land M."/>
            <person name="Hauser L."/>
            <person name="Chang Y.J."/>
            <person name="Jeffries C.D."/>
            <person name="Pukall R."/>
            <person name="Spring S."/>
            <person name="Rohde M."/>
            <person name="Sikorski J."/>
            <person name="Goker M."/>
            <person name="Woyke T."/>
            <person name="Bristow J."/>
            <person name="Eisen J.A."/>
            <person name="Markowitz V."/>
            <person name="Hugenholtz P."/>
            <person name="Kyrpides N.C."/>
            <person name="Klenk H.P."/>
        </authorList>
    </citation>
    <scope>NUCLEOTIDE SEQUENCE [LARGE SCALE GENOMIC DNA]</scope>
    <source>
        <strain evidence="5 6">DSM 12260</strain>
    </source>
</reference>
<dbReference type="SUPFAM" id="SSF50249">
    <property type="entry name" value="Nucleic acid-binding proteins"/>
    <property type="match status" value="1"/>
</dbReference>
<dbReference type="STRING" id="584708.Apau_1039"/>
<evidence type="ECO:0000256" key="1">
    <source>
        <dbReference type="ARBA" id="ARBA00023125"/>
    </source>
</evidence>
<evidence type="ECO:0000256" key="4">
    <source>
        <dbReference type="SAM" id="MobiDB-lite"/>
    </source>
</evidence>
<feature type="compositionally biased region" description="Basic and acidic residues" evidence="4">
    <location>
        <begin position="141"/>
        <end position="150"/>
    </location>
</feature>
<protein>
    <recommendedName>
        <fullName evidence="2 3">Single-stranded DNA-binding protein</fullName>
        <shortName evidence="2">SSB</shortName>
    </recommendedName>
</protein>
<sequence>MSRGFNKVILMGNLAKDPDVRYTPSKQKVARITVAVGRQWKSKTGEIQNHTDFIQVVAWSFSADICEKYLRKGRPVLVEGRLSVRDFDDARTGQHRWVTEVVADSLTLLPGGKRDEEGEPFRASAPSYGAPRAAAPQEDLGSLRDEKGFGDEFPLDFSEIPDEGTPGDVDIPF</sequence>
<dbReference type="InterPro" id="IPR012340">
    <property type="entry name" value="NA-bd_OB-fold"/>
</dbReference>